<evidence type="ECO:0000256" key="2">
    <source>
        <dbReference type="SAM" id="SignalP"/>
    </source>
</evidence>
<organism evidence="4 5">
    <name type="scientific">Ferviditalea candida</name>
    <dbReference type="NCBI Taxonomy" id="3108399"/>
    <lineage>
        <taxon>Bacteria</taxon>
        <taxon>Bacillati</taxon>
        <taxon>Bacillota</taxon>
        <taxon>Bacilli</taxon>
        <taxon>Bacillales</taxon>
        <taxon>Paenibacillaceae</taxon>
        <taxon>Ferviditalea</taxon>
    </lineage>
</organism>
<dbReference type="Pfam" id="PF14343">
    <property type="entry name" value="PrcB_C"/>
    <property type="match status" value="1"/>
</dbReference>
<accession>A0ABU5ZFC5</accession>
<evidence type="ECO:0000313" key="5">
    <source>
        <dbReference type="Proteomes" id="UP001310386"/>
    </source>
</evidence>
<dbReference type="PROSITE" id="PS51272">
    <property type="entry name" value="SLH"/>
    <property type="match status" value="2"/>
</dbReference>
<keyword evidence="5" id="KW-1185">Reference proteome</keyword>
<comment type="caution">
    <text evidence="4">The sequence shown here is derived from an EMBL/GenBank/DDBJ whole genome shotgun (WGS) entry which is preliminary data.</text>
</comment>
<feature type="domain" description="SLH" evidence="3">
    <location>
        <begin position="21"/>
        <end position="84"/>
    </location>
</feature>
<reference evidence="4" key="1">
    <citation type="submission" date="2023-12" db="EMBL/GenBank/DDBJ databases">
        <title>Fervidustalea candida gen. nov., sp. nov., a novel member of the family Paenibacillaceae isolated from a geothermal area.</title>
        <authorList>
            <person name="Li W.-J."/>
            <person name="Jiao J.-Y."/>
            <person name="Chen Y."/>
        </authorList>
    </citation>
    <scope>NUCLEOTIDE SEQUENCE</scope>
    <source>
        <strain evidence="4">SYSU GA230002</strain>
    </source>
</reference>
<evidence type="ECO:0000313" key="4">
    <source>
        <dbReference type="EMBL" id="MEB3100592.1"/>
    </source>
</evidence>
<name>A0ABU5ZFC5_9BACL</name>
<dbReference type="InterPro" id="IPR001119">
    <property type="entry name" value="SLH_dom"/>
</dbReference>
<dbReference type="Proteomes" id="UP001310386">
    <property type="component" value="Unassembled WGS sequence"/>
</dbReference>
<feature type="domain" description="SLH" evidence="3">
    <location>
        <begin position="151"/>
        <end position="214"/>
    </location>
</feature>
<dbReference type="InterPro" id="IPR025748">
    <property type="entry name" value="PrcB_C_dom"/>
</dbReference>
<dbReference type="EMBL" id="JAYJLD010000003">
    <property type="protein sequence ID" value="MEB3100592.1"/>
    <property type="molecule type" value="Genomic_DNA"/>
</dbReference>
<feature type="region of interest" description="Disordered" evidence="1">
    <location>
        <begin position="301"/>
        <end position="340"/>
    </location>
</feature>
<evidence type="ECO:0000259" key="3">
    <source>
        <dbReference type="PROSITE" id="PS51272"/>
    </source>
</evidence>
<dbReference type="RefSeq" id="WP_371752709.1">
    <property type="nucleotide sequence ID" value="NZ_JAYJLD010000003.1"/>
</dbReference>
<keyword evidence="2" id="KW-0732">Signal</keyword>
<feature type="signal peptide" evidence="2">
    <location>
        <begin position="1"/>
        <end position="25"/>
    </location>
</feature>
<sequence length="340" mass="37139">MRKQWKKILPLAFVLMLAFSGTVFAFRDLDGVQGKDKINELQKLGILKGVGADKFNPQSPLSYAEGIAMVVNGLNLNMDNIRTVKRPEPGDYFAHVPNNAWYAQAFNIAQYNGFDLPRDLQPGKTLTREQFADLLHKGILATGSYAFIEMWVQIADENAVTKTYMTAIQHLLVTRIASLDDTGSFRPKALITRAEAAVMLHRAVQFVKAQASQGSQTPPDGHPQDGVTMQIQKVTDQVNKVVLSWGEKPTTGYTVTVTSIQFKGDGTAVIRYRLHAPRPDEIVGQMITYPKAETFISSACKPVIERDPDSAQGQSGSSGPGSSGTLPPDGDTPVSNSNMN</sequence>
<gene>
    <name evidence="4" type="ORF">VF724_02835</name>
</gene>
<proteinExistence type="predicted"/>
<evidence type="ECO:0000256" key="1">
    <source>
        <dbReference type="SAM" id="MobiDB-lite"/>
    </source>
</evidence>
<dbReference type="Pfam" id="PF00395">
    <property type="entry name" value="SLH"/>
    <property type="match status" value="2"/>
</dbReference>
<feature type="chain" id="PRO_5046590853" evidence="2">
    <location>
        <begin position="26"/>
        <end position="340"/>
    </location>
</feature>
<protein>
    <submittedName>
        <fullName evidence="4">S-layer homology domain-containing protein</fullName>
    </submittedName>
</protein>